<feature type="non-terminal residue" evidence="2">
    <location>
        <position position="1"/>
    </location>
</feature>
<accession>A0AA38LHW5</accession>
<evidence type="ECO:0000313" key="2">
    <source>
        <dbReference type="EMBL" id="KAH9323255.1"/>
    </source>
</evidence>
<organism evidence="2 3">
    <name type="scientific">Taxus chinensis</name>
    <name type="common">Chinese yew</name>
    <name type="synonym">Taxus wallichiana var. chinensis</name>
    <dbReference type="NCBI Taxonomy" id="29808"/>
    <lineage>
        <taxon>Eukaryota</taxon>
        <taxon>Viridiplantae</taxon>
        <taxon>Streptophyta</taxon>
        <taxon>Embryophyta</taxon>
        <taxon>Tracheophyta</taxon>
        <taxon>Spermatophyta</taxon>
        <taxon>Pinopsida</taxon>
        <taxon>Pinidae</taxon>
        <taxon>Conifers II</taxon>
        <taxon>Cupressales</taxon>
        <taxon>Taxaceae</taxon>
        <taxon>Taxus</taxon>
    </lineage>
</organism>
<gene>
    <name evidence="2" type="ORF">KI387_017894</name>
</gene>
<dbReference type="AlphaFoldDB" id="A0AA38LHW5"/>
<keyword evidence="3" id="KW-1185">Reference proteome</keyword>
<evidence type="ECO:0000256" key="1">
    <source>
        <dbReference type="SAM" id="MobiDB-lite"/>
    </source>
</evidence>
<proteinExistence type="predicted"/>
<comment type="caution">
    <text evidence="2">The sequence shown here is derived from an EMBL/GenBank/DDBJ whole genome shotgun (WGS) entry which is preliminary data.</text>
</comment>
<reference evidence="2 3" key="1">
    <citation type="journal article" date="2021" name="Nat. Plants">
        <title>The Taxus genome provides insights into paclitaxel biosynthesis.</title>
        <authorList>
            <person name="Xiong X."/>
            <person name="Gou J."/>
            <person name="Liao Q."/>
            <person name="Li Y."/>
            <person name="Zhou Q."/>
            <person name="Bi G."/>
            <person name="Li C."/>
            <person name="Du R."/>
            <person name="Wang X."/>
            <person name="Sun T."/>
            <person name="Guo L."/>
            <person name="Liang H."/>
            <person name="Lu P."/>
            <person name="Wu Y."/>
            <person name="Zhang Z."/>
            <person name="Ro D.K."/>
            <person name="Shang Y."/>
            <person name="Huang S."/>
            <person name="Yan J."/>
        </authorList>
    </citation>
    <scope>NUCLEOTIDE SEQUENCE [LARGE SCALE GENOMIC DNA]</scope>
    <source>
        <strain evidence="2">Ta-2019</strain>
    </source>
</reference>
<name>A0AA38LHW5_TAXCH</name>
<dbReference type="EMBL" id="JAHRHJ020000003">
    <property type="protein sequence ID" value="KAH9323255.1"/>
    <property type="molecule type" value="Genomic_DNA"/>
</dbReference>
<feature type="region of interest" description="Disordered" evidence="1">
    <location>
        <begin position="19"/>
        <end position="61"/>
    </location>
</feature>
<feature type="compositionally biased region" description="Basic and acidic residues" evidence="1">
    <location>
        <begin position="44"/>
        <end position="55"/>
    </location>
</feature>
<sequence>GKWGEVDTTRKERCVVDVNTQGGGSVGMERDGGRGGGSGDDVEEALHSGRGREEVEQLCGN</sequence>
<feature type="non-terminal residue" evidence="2">
    <location>
        <position position="61"/>
    </location>
</feature>
<dbReference type="Proteomes" id="UP000824469">
    <property type="component" value="Unassembled WGS sequence"/>
</dbReference>
<protein>
    <submittedName>
        <fullName evidence="2">Uncharacterized protein</fullName>
    </submittedName>
</protein>
<evidence type="ECO:0000313" key="3">
    <source>
        <dbReference type="Proteomes" id="UP000824469"/>
    </source>
</evidence>